<evidence type="ECO:0000259" key="15">
    <source>
        <dbReference type="Pfam" id="PF08450"/>
    </source>
</evidence>
<proteinExistence type="inferred from homology"/>
<dbReference type="Pfam" id="PF08450">
    <property type="entry name" value="SGL"/>
    <property type="match status" value="1"/>
</dbReference>
<sequence>MTESALELLVDARATLGEGPCWDETNKRLYWVDIIEKKLHCYSPAKQTNETFVFEESPGAVAVRKSGGVVLAMKQGFYAVDQARVTLLAHVDQEPRLNRFNDGKCDRMGRFWAGTMPLEGSDPTGSLYCLDTDLQVRHLFGEVACSNGLAWSPDDTTMYYIDSPTKQVVAFDYDRGSGAITRKRTVVTIPDGEGVPDGMTIDAEGMLWVAQWDGCRVSRWNPRTGNRIDAISLPAARVTSCAFGGDRLDELYITTARSGLDEKALSEQPQAGGLFRVKVGVRGTLSHPFMG</sequence>
<evidence type="ECO:0000256" key="11">
    <source>
        <dbReference type="ARBA" id="ARBA00022723"/>
    </source>
</evidence>
<evidence type="ECO:0000256" key="9">
    <source>
        <dbReference type="ARBA" id="ARBA00016808"/>
    </source>
</evidence>
<comment type="subcellular location">
    <subcellularLocation>
        <location evidence="6">Cytoplasm</location>
    </subcellularLocation>
</comment>
<comment type="caution">
    <text evidence="16">The sequence shown here is derived from an EMBL/GenBank/DDBJ whole genome shotgun (WGS) entry which is preliminary data.</text>
</comment>
<dbReference type="InterPro" id="IPR005511">
    <property type="entry name" value="SMP-30"/>
</dbReference>
<evidence type="ECO:0000256" key="2">
    <source>
        <dbReference type="ARBA" id="ARBA00001913"/>
    </source>
</evidence>
<evidence type="ECO:0000256" key="4">
    <source>
        <dbReference type="ARBA" id="ARBA00001946"/>
    </source>
</evidence>
<dbReference type="PRINTS" id="PR01790">
    <property type="entry name" value="SMP30FAMILY"/>
</dbReference>
<evidence type="ECO:0000313" key="17">
    <source>
        <dbReference type="Proteomes" id="UP000670947"/>
    </source>
</evidence>
<dbReference type="PRINTS" id="PR01791">
    <property type="entry name" value="REGUCALCIN"/>
</dbReference>
<keyword evidence="12" id="KW-0378">Hydrolase</keyword>
<evidence type="ECO:0000256" key="7">
    <source>
        <dbReference type="ARBA" id="ARBA00008853"/>
    </source>
</evidence>
<keyword evidence="11" id="KW-0479">Metal-binding</keyword>
<dbReference type="Proteomes" id="UP000670947">
    <property type="component" value="Unassembled WGS sequence"/>
</dbReference>
<feature type="domain" description="SMP-30/Gluconolactonase/LRE-like region" evidence="15">
    <location>
        <begin position="16"/>
        <end position="257"/>
    </location>
</feature>
<gene>
    <name evidence="16" type="ORF">I8J29_05790</name>
</gene>
<evidence type="ECO:0000256" key="8">
    <source>
        <dbReference type="ARBA" id="ARBA00013227"/>
    </source>
</evidence>
<evidence type="ECO:0000256" key="10">
    <source>
        <dbReference type="ARBA" id="ARBA00022490"/>
    </source>
</evidence>
<dbReference type="InterPro" id="IPR011042">
    <property type="entry name" value="6-blade_b-propeller_TolB-like"/>
</dbReference>
<comment type="cofactor">
    <cofactor evidence="3">
        <name>Mn(2+)</name>
        <dbReference type="ChEBI" id="CHEBI:29035"/>
    </cofactor>
</comment>
<dbReference type="SUPFAM" id="SSF63829">
    <property type="entry name" value="Calcium-dependent phosphotriesterase"/>
    <property type="match status" value="1"/>
</dbReference>
<evidence type="ECO:0000256" key="3">
    <source>
        <dbReference type="ARBA" id="ARBA00001936"/>
    </source>
</evidence>
<comment type="cofactor">
    <cofactor evidence="5">
        <name>Zn(2+)</name>
        <dbReference type="ChEBI" id="CHEBI:29105"/>
    </cofactor>
</comment>
<comment type="catalytic activity">
    <reaction evidence="1">
        <text>D-glucono-1,5-lactone + H2O = D-gluconate + H(+)</text>
        <dbReference type="Rhea" id="RHEA:10440"/>
        <dbReference type="ChEBI" id="CHEBI:15377"/>
        <dbReference type="ChEBI" id="CHEBI:15378"/>
        <dbReference type="ChEBI" id="CHEBI:16217"/>
        <dbReference type="ChEBI" id="CHEBI:18391"/>
        <dbReference type="EC" id="3.1.1.17"/>
    </reaction>
</comment>
<evidence type="ECO:0000256" key="6">
    <source>
        <dbReference type="ARBA" id="ARBA00004496"/>
    </source>
</evidence>
<dbReference type="EMBL" id="JAGGDJ010000002">
    <property type="protein sequence ID" value="MBO7743699.1"/>
    <property type="molecule type" value="Genomic_DNA"/>
</dbReference>
<evidence type="ECO:0000256" key="5">
    <source>
        <dbReference type="ARBA" id="ARBA00001947"/>
    </source>
</evidence>
<dbReference type="PANTHER" id="PTHR10907">
    <property type="entry name" value="REGUCALCIN"/>
    <property type="match status" value="1"/>
</dbReference>
<keyword evidence="17" id="KW-1185">Reference proteome</keyword>
<evidence type="ECO:0000256" key="14">
    <source>
        <dbReference type="ARBA" id="ARBA00032464"/>
    </source>
</evidence>
<keyword evidence="10" id="KW-0963">Cytoplasm</keyword>
<dbReference type="PANTHER" id="PTHR10907:SF47">
    <property type="entry name" value="REGUCALCIN"/>
    <property type="match status" value="1"/>
</dbReference>
<dbReference type="Gene3D" id="2.120.10.30">
    <property type="entry name" value="TolB, C-terminal domain"/>
    <property type="match status" value="1"/>
</dbReference>
<comment type="similarity">
    <text evidence="7">Belongs to the SMP-30/CGR1 family.</text>
</comment>
<dbReference type="EC" id="3.1.1.17" evidence="8"/>
<evidence type="ECO:0000256" key="1">
    <source>
        <dbReference type="ARBA" id="ARBA00001589"/>
    </source>
</evidence>
<dbReference type="InterPro" id="IPR013658">
    <property type="entry name" value="SGL"/>
</dbReference>
<name>A0ABS3W5X8_9BACL</name>
<evidence type="ECO:0000256" key="12">
    <source>
        <dbReference type="ARBA" id="ARBA00022801"/>
    </source>
</evidence>
<reference evidence="16 17" key="1">
    <citation type="submission" date="2021-03" db="EMBL/GenBank/DDBJ databases">
        <title>Paenibacillus artemisicola MWE-103 whole genome sequence.</title>
        <authorList>
            <person name="Ham Y.J."/>
        </authorList>
    </citation>
    <scope>NUCLEOTIDE SEQUENCE [LARGE SCALE GENOMIC DNA]</scope>
    <source>
        <strain evidence="16 17">MWE-103</strain>
    </source>
</reference>
<evidence type="ECO:0000313" key="16">
    <source>
        <dbReference type="EMBL" id="MBO7743699.1"/>
    </source>
</evidence>
<evidence type="ECO:0000256" key="13">
    <source>
        <dbReference type="ARBA" id="ARBA00022837"/>
    </source>
</evidence>
<keyword evidence="13" id="KW-0106">Calcium</keyword>
<organism evidence="16 17">
    <name type="scientific">Paenibacillus artemisiicola</name>
    <dbReference type="NCBI Taxonomy" id="1172618"/>
    <lineage>
        <taxon>Bacteria</taxon>
        <taxon>Bacillati</taxon>
        <taxon>Bacillota</taxon>
        <taxon>Bacilli</taxon>
        <taxon>Bacillales</taxon>
        <taxon>Paenibacillaceae</taxon>
        <taxon>Paenibacillus</taxon>
    </lineage>
</organism>
<accession>A0ABS3W5X8</accession>
<dbReference type="RefSeq" id="WP_208846702.1">
    <property type="nucleotide sequence ID" value="NZ_JAGGDJ010000002.1"/>
</dbReference>
<comment type="cofactor">
    <cofactor evidence="4">
        <name>Mg(2+)</name>
        <dbReference type="ChEBI" id="CHEBI:18420"/>
    </cofactor>
</comment>
<protein>
    <recommendedName>
        <fullName evidence="9">Regucalcin</fullName>
        <ecNumber evidence="8">3.1.1.17</ecNumber>
    </recommendedName>
    <alternativeName>
        <fullName evidence="14">Gluconolactonase</fullName>
    </alternativeName>
</protein>
<comment type="cofactor">
    <cofactor evidence="2">
        <name>Ca(2+)</name>
        <dbReference type="ChEBI" id="CHEBI:29108"/>
    </cofactor>
</comment>
<dbReference type="InterPro" id="IPR008367">
    <property type="entry name" value="Regucalcin"/>
</dbReference>